<gene>
    <name evidence="1" type="ORF">L3Q82_020293</name>
</gene>
<evidence type="ECO:0000313" key="1">
    <source>
        <dbReference type="EMBL" id="KAI3351435.1"/>
    </source>
</evidence>
<name>A0ACB8V7X0_9TELE</name>
<comment type="caution">
    <text evidence="1">The sequence shown here is derived from an EMBL/GenBank/DDBJ whole genome shotgun (WGS) entry which is preliminary data.</text>
</comment>
<accession>A0ACB8V7X0</accession>
<protein>
    <submittedName>
        <fullName evidence="1">Uncharacterized protein</fullName>
    </submittedName>
</protein>
<evidence type="ECO:0000313" key="2">
    <source>
        <dbReference type="Proteomes" id="UP000831701"/>
    </source>
</evidence>
<proteinExistence type="predicted"/>
<sequence length="501" mass="55875">MFCFLIGSAVCPSLQFTEAQPPTTKMEDDISDLSRPQMYLFGCTLKSDKREVKVDVEDDDTEQQLSLKAVCLGAEAEDKFHMVEVEGLTYDGKTTKVPLVVLKPSVLPSMSLGGFEITPPVTFRLQSGSGPVHISGQHFVSVKDSEDEEEENNTSPVKRPASLMLGKKLPMKKLKMDSDEDEDDSDEDDDDDDDDDDSDENDVKPQKNVGKELKKHFESSAKKPNKTPVKQNGPAGKPSGSAAKPQIKLVAHAKPVNSDPDKMGHDKAAAQTGPLTPAPGKDKPQAGTSKSPSVNEIKSKLSTAAKEGKPLPKTEQKFENFVRSSFKISDKKESQQSSADFRFYIENHTRNPDDLSRKQVRIYQLYSRTTGKHVQILGKKVNANGDDGGKYALLVVETETFGSHIRIKGKESEHYICMNEKGKIVGRPDGRKQECVFVEEFLENNYTALVSAKYKGWYLGFNRKGRPKKGSRTTQRQQEVHFMKRQPRGRVDPLEEFRFTP</sequence>
<feature type="non-terminal residue" evidence="1">
    <location>
        <position position="501"/>
    </location>
</feature>
<reference evidence="1" key="1">
    <citation type="submission" date="2022-04" db="EMBL/GenBank/DDBJ databases">
        <title>Jade perch genome.</title>
        <authorList>
            <person name="Chao B."/>
        </authorList>
    </citation>
    <scope>NUCLEOTIDE SEQUENCE</scope>
    <source>
        <strain evidence="1">CB-2022</strain>
    </source>
</reference>
<keyword evidence="2" id="KW-1185">Reference proteome</keyword>
<dbReference type="Proteomes" id="UP000831701">
    <property type="component" value="Chromosome 24"/>
</dbReference>
<organism evidence="1 2">
    <name type="scientific">Scortum barcoo</name>
    <name type="common">barcoo grunter</name>
    <dbReference type="NCBI Taxonomy" id="214431"/>
    <lineage>
        <taxon>Eukaryota</taxon>
        <taxon>Metazoa</taxon>
        <taxon>Chordata</taxon>
        <taxon>Craniata</taxon>
        <taxon>Vertebrata</taxon>
        <taxon>Euteleostomi</taxon>
        <taxon>Actinopterygii</taxon>
        <taxon>Neopterygii</taxon>
        <taxon>Teleostei</taxon>
        <taxon>Neoteleostei</taxon>
        <taxon>Acanthomorphata</taxon>
        <taxon>Eupercaria</taxon>
        <taxon>Centrarchiformes</taxon>
        <taxon>Terapontoidei</taxon>
        <taxon>Terapontidae</taxon>
        <taxon>Scortum</taxon>
    </lineage>
</organism>
<dbReference type="EMBL" id="CM041554">
    <property type="protein sequence ID" value="KAI3351435.1"/>
    <property type="molecule type" value="Genomic_DNA"/>
</dbReference>